<feature type="signal peptide" evidence="1">
    <location>
        <begin position="1"/>
        <end position="23"/>
    </location>
</feature>
<accession>A0A6S6P6J6</accession>
<feature type="chain" id="PRO_5027961356" evidence="1">
    <location>
        <begin position="24"/>
        <end position="137"/>
    </location>
</feature>
<keyword evidence="1" id="KW-0732">Signal</keyword>
<evidence type="ECO:0000313" key="3">
    <source>
        <dbReference type="Proteomes" id="UP000515734"/>
    </source>
</evidence>
<gene>
    <name evidence="2" type="ORF">NIIDNTM18_25090</name>
</gene>
<evidence type="ECO:0000313" key="2">
    <source>
        <dbReference type="EMBL" id="BCI53231.1"/>
    </source>
</evidence>
<proteinExistence type="predicted"/>
<dbReference type="RefSeq" id="WP_185295942.1">
    <property type="nucleotide sequence ID" value="NZ_AP023287.1"/>
</dbReference>
<dbReference type="Proteomes" id="UP000515734">
    <property type="component" value="Chromosome"/>
</dbReference>
<name>A0A6S6P6J6_9MYCO</name>
<sequence>MRVALIAAVAGSLFSITSGMASAAPTTTTEPLERPLSSTEIRFADRPDIVDAEPISVDAWSPLENTTGVRVYFLSGTPACYGVRAVTVETADSVTIELQSGMLPEATTRMCTAKAVLGATDIALDAPVGDRQVLTRY</sequence>
<evidence type="ECO:0000256" key="1">
    <source>
        <dbReference type="SAM" id="SignalP"/>
    </source>
</evidence>
<dbReference type="AlphaFoldDB" id="A0A6S6P6J6"/>
<organism evidence="2 3">
    <name type="scientific">Mycolicibacterium litorale</name>
    <dbReference type="NCBI Taxonomy" id="758802"/>
    <lineage>
        <taxon>Bacteria</taxon>
        <taxon>Bacillati</taxon>
        <taxon>Actinomycetota</taxon>
        <taxon>Actinomycetes</taxon>
        <taxon>Mycobacteriales</taxon>
        <taxon>Mycobacteriaceae</taxon>
        <taxon>Mycolicibacterium</taxon>
    </lineage>
</organism>
<dbReference type="EMBL" id="AP023287">
    <property type="protein sequence ID" value="BCI53231.1"/>
    <property type="molecule type" value="Genomic_DNA"/>
</dbReference>
<reference evidence="2 3" key="1">
    <citation type="submission" date="2020-07" db="EMBL/GenBank/DDBJ databases">
        <title>Complete genome sequence of Mycolicibacterium litorale like strain isolated from cardiac implantable electronic device infection.</title>
        <authorList>
            <person name="Fukano H."/>
            <person name="Miyama H."/>
            <person name="Hoshino Y."/>
        </authorList>
    </citation>
    <scope>NUCLEOTIDE SEQUENCE [LARGE SCALE GENOMIC DNA]</scope>
    <source>
        <strain evidence="2 3">NIIDNTM18</strain>
    </source>
</reference>
<protein>
    <submittedName>
        <fullName evidence="2">Uncharacterized protein</fullName>
    </submittedName>
</protein>